<dbReference type="InterPro" id="IPR002052">
    <property type="entry name" value="DNA_methylase_N6_adenine_CS"/>
</dbReference>
<dbReference type="GO" id="GO:0045881">
    <property type="term" value="P:positive regulation of sporulation resulting in formation of a cellular spore"/>
    <property type="evidence" value="ECO:0007669"/>
    <property type="project" value="TreeGrafter"/>
</dbReference>
<dbReference type="InterPro" id="IPR001091">
    <property type="entry name" value="RM_Methyltransferase"/>
</dbReference>
<dbReference type="SMART" id="SM00470">
    <property type="entry name" value="ParB"/>
    <property type="match status" value="1"/>
</dbReference>
<sequence length="418" mass="47320">MGADTMKTTTEMQLVPIDRLIPYINNARTHSSEQINKLRASLREFGFINPVIIDRDFNVIAGHGRIFAAKEEGIKEVPCVLVDYLTEAQKKAYIIADNRMAMDAGWDEELLRVEIEALQAEAFDLSLTGFDEVEIAGLFGDDSDVQEDDFDVDEELEKPTFSKSGDVWTLGRHRLVCGDSTKAETFDTLMQGRKANLVVTDPPYNVDYEGAAGKIKNDNLADEKFYQFLFDAFSKIEKVMADDVSIYVFHADTEGLNFRKAFSDAGFYLSGCCIWKKPSLVLGRSPYQWQHEPCLFGWKKKGRHQWYSDRKQTTIWEFEKTKKNTDHPTMKPIPLLAYPIQNSSMSNTLVLDPFGGSGSTLIACEQTDRNCATIELDEKYCDVIVKRYIEQVGSADKVSVERDGKTYNYAELEAPDGE</sequence>
<dbReference type="InterPro" id="IPR029063">
    <property type="entry name" value="SAM-dependent_MTases_sf"/>
</dbReference>
<name>U7UCM4_9FIRM</name>
<dbReference type="PROSITE" id="PS00092">
    <property type="entry name" value="N6_MTASE"/>
    <property type="match status" value="1"/>
</dbReference>
<dbReference type="InterPro" id="IPR050336">
    <property type="entry name" value="Chromosome_partition/occlusion"/>
</dbReference>
<comment type="caution">
    <text evidence="7">The sequence shown here is derived from an EMBL/GenBank/DDBJ whole genome shotgun (WGS) entry which is preliminary data.</text>
</comment>
<dbReference type="Gene3D" id="3.40.50.150">
    <property type="entry name" value="Vaccinia Virus protein VP39"/>
    <property type="match status" value="1"/>
</dbReference>
<keyword evidence="3" id="KW-0808">Transferase</keyword>
<dbReference type="GO" id="GO:0005694">
    <property type="term" value="C:chromosome"/>
    <property type="evidence" value="ECO:0007669"/>
    <property type="project" value="TreeGrafter"/>
</dbReference>
<proteinExistence type="inferred from homology"/>
<dbReference type="InterPro" id="IPR003115">
    <property type="entry name" value="ParB_N"/>
</dbReference>
<dbReference type="GO" id="GO:0008170">
    <property type="term" value="F:N-methyltransferase activity"/>
    <property type="evidence" value="ECO:0007669"/>
    <property type="project" value="InterPro"/>
</dbReference>
<accession>U7UCM4</accession>
<dbReference type="PIRSF" id="PIRSF036758">
    <property type="entry name" value="Aden_M_ParB"/>
    <property type="match status" value="1"/>
</dbReference>
<dbReference type="InterPro" id="IPR002941">
    <property type="entry name" value="DNA_methylase_N4/N6"/>
</dbReference>
<dbReference type="CDD" id="cd16403">
    <property type="entry name" value="ParB_N_like_MT"/>
    <property type="match status" value="1"/>
</dbReference>
<dbReference type="PANTHER" id="PTHR33375:SF1">
    <property type="entry name" value="CHROMOSOME-PARTITIONING PROTEIN PARB-RELATED"/>
    <property type="match status" value="1"/>
</dbReference>
<comment type="similarity">
    <text evidence="1 5">Belongs to the N(4)/N(6)-methyltransferase family.</text>
</comment>
<evidence type="ECO:0000256" key="2">
    <source>
        <dbReference type="ARBA" id="ARBA00022603"/>
    </source>
</evidence>
<dbReference type="Gene3D" id="3.90.1530.10">
    <property type="entry name" value="Conserved hypothetical protein from pyrococcus furiosus pfu- 392566-001, ParB domain"/>
    <property type="match status" value="1"/>
</dbReference>
<evidence type="ECO:0000259" key="6">
    <source>
        <dbReference type="SMART" id="SM00470"/>
    </source>
</evidence>
<dbReference type="eggNOG" id="COG1475">
    <property type="taxonomic scope" value="Bacteria"/>
</dbReference>
<dbReference type="STRING" id="1111454.HMPREF1250_1741"/>
<organism evidence="7 8">
    <name type="scientific">Megasphaera vaginalis</name>
    <name type="common">ex Srinivasan et al. 2021</name>
    <dbReference type="NCBI Taxonomy" id="1111454"/>
    <lineage>
        <taxon>Bacteria</taxon>
        <taxon>Bacillati</taxon>
        <taxon>Bacillota</taxon>
        <taxon>Negativicutes</taxon>
        <taxon>Veillonellales</taxon>
        <taxon>Veillonellaceae</taxon>
        <taxon>Megasphaera</taxon>
    </lineage>
</organism>
<feature type="domain" description="ParB-like N-terminal" evidence="6">
    <location>
        <begin position="13"/>
        <end position="98"/>
    </location>
</feature>
<dbReference type="EMBL" id="AWXA01000053">
    <property type="protein sequence ID" value="ERT57091.1"/>
    <property type="molecule type" value="Genomic_DNA"/>
</dbReference>
<keyword evidence="4" id="KW-0680">Restriction system</keyword>
<dbReference type="GO" id="GO:0007059">
    <property type="term" value="P:chromosome segregation"/>
    <property type="evidence" value="ECO:0007669"/>
    <property type="project" value="TreeGrafter"/>
</dbReference>
<dbReference type="PANTHER" id="PTHR33375">
    <property type="entry name" value="CHROMOSOME-PARTITIONING PROTEIN PARB-RELATED"/>
    <property type="match status" value="1"/>
</dbReference>
<dbReference type="EC" id="2.1.1.-" evidence="5"/>
<dbReference type="Pfam" id="PF02195">
    <property type="entry name" value="ParB_N"/>
    <property type="match status" value="1"/>
</dbReference>
<dbReference type="eggNOG" id="COG0863">
    <property type="taxonomic scope" value="Bacteria"/>
</dbReference>
<evidence type="ECO:0000313" key="7">
    <source>
        <dbReference type="EMBL" id="ERT57091.1"/>
    </source>
</evidence>
<dbReference type="PATRIC" id="fig|1111454.3.peg.2032"/>
<dbReference type="Pfam" id="PF01555">
    <property type="entry name" value="N6_N4_Mtase"/>
    <property type="match status" value="1"/>
</dbReference>
<gene>
    <name evidence="7" type="ORF">HMPREF1250_1741</name>
</gene>
<dbReference type="GO" id="GO:0009307">
    <property type="term" value="P:DNA restriction-modification system"/>
    <property type="evidence" value="ECO:0007669"/>
    <property type="project" value="UniProtKB-KW"/>
</dbReference>
<dbReference type="AlphaFoldDB" id="U7UCM4"/>
<keyword evidence="2 7" id="KW-0489">Methyltransferase</keyword>
<evidence type="ECO:0000256" key="1">
    <source>
        <dbReference type="ARBA" id="ARBA00006594"/>
    </source>
</evidence>
<dbReference type="GO" id="GO:0003677">
    <property type="term" value="F:DNA binding"/>
    <property type="evidence" value="ECO:0007669"/>
    <property type="project" value="InterPro"/>
</dbReference>
<evidence type="ECO:0000256" key="5">
    <source>
        <dbReference type="RuleBase" id="RU362026"/>
    </source>
</evidence>
<protein>
    <recommendedName>
        <fullName evidence="5">Methyltransferase</fullName>
        <ecNumber evidence="5">2.1.1.-</ecNumber>
    </recommendedName>
</protein>
<evidence type="ECO:0000256" key="3">
    <source>
        <dbReference type="ARBA" id="ARBA00022679"/>
    </source>
</evidence>
<evidence type="ECO:0000313" key="8">
    <source>
        <dbReference type="Proteomes" id="UP000017090"/>
    </source>
</evidence>
<evidence type="ECO:0000256" key="4">
    <source>
        <dbReference type="ARBA" id="ARBA00022747"/>
    </source>
</evidence>
<dbReference type="Proteomes" id="UP000017090">
    <property type="component" value="Unassembled WGS sequence"/>
</dbReference>
<dbReference type="SUPFAM" id="SSF53335">
    <property type="entry name" value="S-adenosyl-L-methionine-dependent methyltransferases"/>
    <property type="match status" value="1"/>
</dbReference>
<keyword evidence="8" id="KW-1185">Reference proteome</keyword>
<reference evidence="7 8" key="1">
    <citation type="submission" date="2013-09" db="EMBL/GenBank/DDBJ databases">
        <authorList>
            <person name="Durkin A.S."/>
            <person name="Haft D.R."/>
            <person name="McCorrison J."/>
            <person name="Torralba M."/>
            <person name="Gillis M."/>
            <person name="Haft D.H."/>
            <person name="Methe B."/>
            <person name="Sutton G."/>
            <person name="Nelson K.E."/>
        </authorList>
    </citation>
    <scope>NUCLEOTIDE SEQUENCE [LARGE SCALE GENOMIC DNA]</scope>
    <source>
        <strain evidence="7 8">BV3C16-1</strain>
    </source>
</reference>
<dbReference type="InterPro" id="IPR015840">
    <property type="entry name" value="DNA_MeTrfase_ParB"/>
</dbReference>
<dbReference type="SUPFAM" id="SSF110849">
    <property type="entry name" value="ParB/Sulfiredoxin"/>
    <property type="match status" value="1"/>
</dbReference>
<dbReference type="PRINTS" id="PR00508">
    <property type="entry name" value="S21N4MTFRASE"/>
</dbReference>
<dbReference type="GO" id="GO:0032259">
    <property type="term" value="P:methylation"/>
    <property type="evidence" value="ECO:0007669"/>
    <property type="project" value="UniProtKB-KW"/>
</dbReference>
<dbReference type="InterPro" id="IPR036086">
    <property type="entry name" value="ParB/Sulfiredoxin_sf"/>
</dbReference>